<evidence type="ECO:0000313" key="15">
    <source>
        <dbReference type="EMBL" id="DBA17012.1"/>
    </source>
</evidence>
<dbReference type="AlphaFoldDB" id="A0AAV2ZY13"/>
<dbReference type="SUPFAM" id="SSF53335">
    <property type="entry name" value="S-adenosyl-L-methionine-dependent methyltransferases"/>
    <property type="match status" value="2"/>
</dbReference>
<keyword evidence="7 13" id="KW-0156">Chromatin regulator</keyword>
<dbReference type="FunFam" id="3.40.50.150:FF:000070">
    <property type="entry name" value="Protein arginine N-methyltransferase 7"/>
    <property type="match status" value="1"/>
</dbReference>
<evidence type="ECO:0000256" key="9">
    <source>
        <dbReference type="ARBA" id="ARBA00023163"/>
    </source>
</evidence>
<dbReference type="Gene3D" id="3.40.50.150">
    <property type="entry name" value="Vaccinia Virus protein VP39"/>
    <property type="match status" value="2"/>
</dbReference>
<dbReference type="GO" id="GO:0044020">
    <property type="term" value="F:histone H4R3 methyltransferase activity"/>
    <property type="evidence" value="ECO:0007669"/>
    <property type="project" value="UniProtKB-UniRule"/>
</dbReference>
<comment type="caution">
    <text evidence="15">The sequence shown here is derived from an EMBL/GenBank/DDBJ whole genome shotgun (WGS) entry which is preliminary data.</text>
</comment>
<keyword evidence="4 13" id="KW-0949">S-adenosyl-L-methionine</keyword>
<comment type="subcellular location">
    <subcellularLocation>
        <location evidence="13">Cytoplasm</location>
        <location evidence="13">Cytosol</location>
    </subcellularLocation>
    <subcellularLocation>
        <location evidence="13">Nucleus</location>
    </subcellularLocation>
</comment>
<evidence type="ECO:0000256" key="13">
    <source>
        <dbReference type="PIRNR" id="PIRNR036946"/>
    </source>
</evidence>
<dbReference type="FunFam" id="2.70.160.11:FF:000004">
    <property type="entry name" value="Protein arginine N-methyltransferase 7"/>
    <property type="match status" value="1"/>
</dbReference>
<dbReference type="GO" id="GO:0032259">
    <property type="term" value="P:methylation"/>
    <property type="evidence" value="ECO:0007669"/>
    <property type="project" value="UniProtKB-KW"/>
</dbReference>
<keyword evidence="8 13" id="KW-0805">Transcription regulation</keyword>
<feature type="domain" description="Protein arginine N-methyltransferase" evidence="14">
    <location>
        <begin position="175"/>
        <end position="343"/>
    </location>
</feature>
<dbReference type="GO" id="GO:0005634">
    <property type="term" value="C:nucleus"/>
    <property type="evidence" value="ECO:0007669"/>
    <property type="project" value="UniProtKB-SubCell"/>
</dbReference>
<comment type="similarity">
    <text evidence="13">Belongs to the class I-like SAM-binding methyltransferase superfamily. Protein arginine N-methyltransferase family. PRMT7 subfamily.</text>
</comment>
<dbReference type="FunFam" id="2.70.160.11:FF:000010">
    <property type="entry name" value="Protein arginine N-methyltransferase"/>
    <property type="match status" value="1"/>
</dbReference>
<dbReference type="CDD" id="cd02440">
    <property type="entry name" value="AdoMet_MTases"/>
    <property type="match status" value="1"/>
</dbReference>
<feature type="domain" description="Protein arginine N-methyltransferase" evidence="14">
    <location>
        <begin position="509"/>
        <end position="681"/>
    </location>
</feature>
<comment type="catalytic activity">
    <reaction evidence="12 13">
        <text>L-arginyl-[protein] + S-adenosyl-L-methionine = N(omega)-methyl-L-arginyl-[protein] + S-adenosyl-L-homocysteine + H(+)</text>
        <dbReference type="Rhea" id="RHEA:48100"/>
        <dbReference type="Rhea" id="RHEA-COMP:10532"/>
        <dbReference type="Rhea" id="RHEA-COMP:11990"/>
        <dbReference type="ChEBI" id="CHEBI:15378"/>
        <dbReference type="ChEBI" id="CHEBI:29965"/>
        <dbReference type="ChEBI" id="CHEBI:57856"/>
        <dbReference type="ChEBI" id="CHEBI:59789"/>
        <dbReference type="ChEBI" id="CHEBI:65280"/>
        <dbReference type="EC" id="2.1.1.321"/>
    </reaction>
</comment>
<name>A0AAV2ZY13_PYXAD</name>
<evidence type="ECO:0000256" key="11">
    <source>
        <dbReference type="ARBA" id="ARBA00025570"/>
    </source>
</evidence>
<keyword evidence="5" id="KW-0677">Repeat</keyword>
<evidence type="ECO:0000256" key="4">
    <source>
        <dbReference type="ARBA" id="ARBA00022691"/>
    </source>
</evidence>
<keyword evidence="1 13" id="KW-0963">Cytoplasm</keyword>
<dbReference type="InterPro" id="IPR055135">
    <property type="entry name" value="PRMT_dom"/>
</dbReference>
<dbReference type="FunFam" id="3.40.50.150:FF:000071">
    <property type="entry name" value="Protein arginine N-methyltransferase 7"/>
    <property type="match status" value="1"/>
</dbReference>
<evidence type="ECO:0000256" key="8">
    <source>
        <dbReference type="ARBA" id="ARBA00023015"/>
    </source>
</evidence>
<keyword evidence="9 13" id="KW-0804">Transcription</keyword>
<dbReference type="Pfam" id="PF22528">
    <property type="entry name" value="PRMT_C"/>
    <property type="match status" value="2"/>
</dbReference>
<sequence>MVFCGRVNPTTGAMDWIQEDEDYDYHQEIARSSYADMLHDKDRNEKYYQGIKAAVKRVKERGEKAIVLDIGTGTGLLSMMAITSGADYCYAIEVFTPMAEAALRIVKANGFGDKIKVINKHSKEVTMGPDGDMMERANILITELFDTELIGEGALPSYEHAQQNLMQERWEAVPHRATVYAQVVESHRLWSWNKLLPINIDNKLIQPPPEIQTCPGAPSVCDIQLSQLSPDDFKTLSDIMDIFSVDFSQQVSSATVSHPINFTSLANGAAQVVLSWWDIDMDPEGTINCTMKPGWLYPADHPVPWRDHWMQCVYFLPAEKKVTQGEELCLTAYQDDYCVWYKLMKPGAEESSSGSDERPVCLCGAHIIWNRARFGELNDHGRIEKYKEALRKILTPSSMCLCISDGSLLPLLAYSVGVAQVYTIEYSSMSQQVMEKLFQTNHLKEAIPILQKTPDKVTSADLEDRKVSTLIGEPFFTTSLLPWHNLYFWYSRTALSGNLAEGCTVFPMSASLYVLAVEFKDLWRIRSPCGVCEGFDVSIMDAMIKKSLDFRESQEAEPHALWEYPCRALSDAAKVMTFDFREPVPADDVKSEGSVSLVRSGRCHGVVLWMEYQLTEDISISTGLLDISKEKGYCQWYPHSKQGIFFLNSVLEQGWSSTQTYSSVTYQMTFHPKLGDIKMNFIANS</sequence>
<accession>A0AAV2ZY13</accession>
<keyword evidence="10 13" id="KW-0539">Nucleus</keyword>
<dbReference type="GO" id="GO:0000387">
    <property type="term" value="P:spliceosomal snRNP assembly"/>
    <property type="evidence" value="ECO:0007669"/>
    <property type="project" value="UniProtKB-UniRule"/>
</dbReference>
<dbReference type="Gene3D" id="2.70.160.11">
    <property type="entry name" value="Hnrnp arginine n-methyltransferase1"/>
    <property type="match status" value="2"/>
</dbReference>
<evidence type="ECO:0000256" key="2">
    <source>
        <dbReference type="ARBA" id="ARBA00022603"/>
    </source>
</evidence>
<dbReference type="InterPro" id="IPR014644">
    <property type="entry name" value="MeTrfase_PRMT7"/>
</dbReference>
<dbReference type="GO" id="GO:0005829">
    <property type="term" value="C:cytosol"/>
    <property type="evidence" value="ECO:0007669"/>
    <property type="project" value="UniProtKB-SubCell"/>
</dbReference>
<keyword evidence="3 13" id="KW-0808">Transferase</keyword>
<keyword evidence="16" id="KW-1185">Reference proteome</keyword>
<dbReference type="PROSITE" id="PS51678">
    <property type="entry name" value="SAM_MT_PRMT"/>
    <property type="match status" value="2"/>
</dbReference>
<evidence type="ECO:0000256" key="6">
    <source>
        <dbReference type="ARBA" id="ARBA00022782"/>
    </source>
</evidence>
<evidence type="ECO:0000259" key="14">
    <source>
        <dbReference type="Pfam" id="PF22528"/>
    </source>
</evidence>
<dbReference type="PANTHER" id="PTHR11006">
    <property type="entry name" value="PROTEIN ARGININE N-METHYLTRANSFERASE"/>
    <property type="match status" value="1"/>
</dbReference>
<organism evidence="15 16">
    <name type="scientific">Pyxicephalus adspersus</name>
    <name type="common">African bullfrog</name>
    <dbReference type="NCBI Taxonomy" id="30357"/>
    <lineage>
        <taxon>Eukaryota</taxon>
        <taxon>Metazoa</taxon>
        <taxon>Chordata</taxon>
        <taxon>Craniata</taxon>
        <taxon>Vertebrata</taxon>
        <taxon>Euteleostomi</taxon>
        <taxon>Amphibia</taxon>
        <taxon>Batrachia</taxon>
        <taxon>Anura</taxon>
        <taxon>Neobatrachia</taxon>
        <taxon>Ranoidea</taxon>
        <taxon>Pyxicephalidae</taxon>
        <taxon>Pyxicephalinae</taxon>
        <taxon>Pyxicephalus</taxon>
    </lineage>
</organism>
<keyword evidence="6 13" id="KW-0221">Differentiation</keyword>
<dbReference type="EC" id="2.1.1.321" evidence="13"/>
<proteinExistence type="inferred from homology"/>
<keyword evidence="2 13" id="KW-0489">Methyltransferase</keyword>
<dbReference type="Proteomes" id="UP001181693">
    <property type="component" value="Unassembled WGS sequence"/>
</dbReference>
<evidence type="ECO:0000256" key="1">
    <source>
        <dbReference type="ARBA" id="ARBA00022490"/>
    </source>
</evidence>
<dbReference type="Pfam" id="PF06325">
    <property type="entry name" value="PrmA"/>
    <property type="match status" value="1"/>
</dbReference>
<dbReference type="PIRSF" id="PIRSF036946">
    <property type="entry name" value="Arg_N-mtase"/>
    <property type="match status" value="1"/>
</dbReference>
<evidence type="ECO:0000256" key="10">
    <source>
        <dbReference type="ARBA" id="ARBA00023242"/>
    </source>
</evidence>
<gene>
    <name evidence="15" type="ORF">GDO54_002529</name>
</gene>
<comment type="function">
    <text evidence="11 13">Arginine methyltransferase that can both catalyze the formation of omega-N monomethylarginine (MMA) and symmetrical dimethylarginine (sDMA), with a preference for the formation of MMA. Specifically mediates the symmetrical dimethylation of arginine residues in the small nuclear ribonucleoproteins Sm D1 (SNRPD1) and Sm D3 (SNRPD3); such methylation being required for the assembly and biogenesis of snRNP core particles. Specifically mediates the symmetric dimethylation of histone H4 'Arg-3' to form H4R3me2s. Plays a role in gene imprinting by being recruited by CTCFL at the H19 imprinted control region (ICR) and methylating histone H4 to form H4R3me2s, possibly leading to recruit DNA methyltransferases at these sites. May also play a role in embryonic stem cell (ESC) pluripotency. Also able to mediate the arginine methylation of histone H2A and myelin basic protein (MBP) in vitro; the relevance of such results is however unclear in vivo.</text>
</comment>
<evidence type="ECO:0000256" key="3">
    <source>
        <dbReference type="ARBA" id="ARBA00022679"/>
    </source>
</evidence>
<evidence type="ECO:0000256" key="12">
    <source>
        <dbReference type="ARBA" id="ARBA00048213"/>
    </source>
</evidence>
<evidence type="ECO:0000256" key="5">
    <source>
        <dbReference type="ARBA" id="ARBA00022737"/>
    </source>
</evidence>
<dbReference type="EMBL" id="DYDO01000010">
    <property type="protein sequence ID" value="DBA17012.1"/>
    <property type="molecule type" value="Genomic_DNA"/>
</dbReference>
<protein>
    <recommendedName>
        <fullName evidence="13">Protein arginine N-methyltransferase</fullName>
        <ecNumber evidence="13">2.1.1.321</ecNumber>
    </recommendedName>
</protein>
<evidence type="ECO:0000256" key="7">
    <source>
        <dbReference type="ARBA" id="ARBA00022853"/>
    </source>
</evidence>
<evidence type="ECO:0000313" key="16">
    <source>
        <dbReference type="Proteomes" id="UP001181693"/>
    </source>
</evidence>
<dbReference type="GO" id="GO:0035241">
    <property type="term" value="F:protein-arginine omega-N monomethyltransferase activity"/>
    <property type="evidence" value="ECO:0007669"/>
    <property type="project" value="UniProtKB-EC"/>
</dbReference>
<dbReference type="GO" id="GO:0030154">
    <property type="term" value="P:cell differentiation"/>
    <property type="evidence" value="ECO:0007669"/>
    <property type="project" value="UniProtKB-KW"/>
</dbReference>
<dbReference type="InterPro" id="IPR029063">
    <property type="entry name" value="SAM-dependent_MTases_sf"/>
</dbReference>
<dbReference type="PANTHER" id="PTHR11006:SF4">
    <property type="entry name" value="PROTEIN ARGININE N-METHYLTRANSFERASE 7"/>
    <property type="match status" value="1"/>
</dbReference>
<reference evidence="15" key="1">
    <citation type="thesis" date="2020" institute="ProQuest LLC" country="789 East Eisenhower Parkway, Ann Arbor, MI, USA">
        <title>Comparative Genomics and Chromosome Evolution.</title>
        <authorList>
            <person name="Mudd A.B."/>
        </authorList>
    </citation>
    <scope>NUCLEOTIDE SEQUENCE</scope>
    <source>
        <strain evidence="15">1538</strain>
        <tissue evidence="15">Blood</tissue>
    </source>
</reference>
<dbReference type="InterPro" id="IPR025799">
    <property type="entry name" value="Arg_MeTrfase"/>
</dbReference>